<accession>A0A6P1Y3U8</accession>
<evidence type="ECO:0000313" key="1">
    <source>
        <dbReference type="EMBL" id="QHX43602.1"/>
    </source>
</evidence>
<dbReference type="RefSeq" id="WP_162663917.1">
    <property type="nucleotide sequence ID" value="NZ_CP048020.1"/>
</dbReference>
<gene>
    <name evidence="1" type="ORF">GWP43_09325</name>
</gene>
<dbReference type="AlphaFoldDB" id="A0A6P1Y3U8"/>
<dbReference type="Proteomes" id="UP000464374">
    <property type="component" value="Chromosome"/>
</dbReference>
<dbReference type="KEGG" id="trz:GWP43_09325"/>
<evidence type="ECO:0000313" key="2">
    <source>
        <dbReference type="Proteomes" id="UP000464374"/>
    </source>
</evidence>
<reference evidence="1 2" key="1">
    <citation type="submission" date="2020-01" db="EMBL/GenBank/DDBJ databases">
        <title>Complete genome sequence of a human oral phylogroup 1 Treponema sp. strain ATCC 700766, originally isolated from periodontitis dental plaque.</title>
        <authorList>
            <person name="Chan Y."/>
            <person name="Huo Y.-B."/>
            <person name="Yu X.-L."/>
            <person name="Zeng H."/>
            <person name="Leung W.-K."/>
            <person name="Watt R.M."/>
        </authorList>
    </citation>
    <scope>NUCLEOTIDE SEQUENCE [LARGE SCALE GENOMIC DNA]</scope>
    <source>
        <strain evidence="1 2">OMZ 804</strain>
    </source>
</reference>
<dbReference type="EMBL" id="CP048020">
    <property type="protein sequence ID" value="QHX43602.1"/>
    <property type="molecule type" value="Genomic_DNA"/>
</dbReference>
<sequence length="170" mass="19658">MAHYEKINPDFYLDLALGMPDKTIPDCMLHADAFCFNLWLGCPDDIPVVSFKANFSLSEIISHLYEGYPVLMLKTETPEMGLNRNGEHHLSLLTGLIYKHEAIKNLDLTGRAGQNTLKRMRPNYFVFDDLQGKESIVPYYGFLNSYFNLNSEKKFTYFFNPLASLYLPRR</sequence>
<protein>
    <submittedName>
        <fullName evidence="1">Uncharacterized protein</fullName>
    </submittedName>
</protein>
<organism evidence="1 2">
    <name type="scientific">Treponema vincentii</name>
    <dbReference type="NCBI Taxonomy" id="69710"/>
    <lineage>
        <taxon>Bacteria</taxon>
        <taxon>Pseudomonadati</taxon>
        <taxon>Spirochaetota</taxon>
        <taxon>Spirochaetia</taxon>
        <taxon>Spirochaetales</taxon>
        <taxon>Treponemataceae</taxon>
        <taxon>Treponema</taxon>
    </lineage>
</organism>
<name>A0A6P1Y3U8_9SPIR</name>
<proteinExistence type="predicted"/>